<keyword evidence="1" id="KW-0472">Membrane</keyword>
<dbReference type="EMBL" id="FSQW01000002">
    <property type="protein sequence ID" value="SIO03807.1"/>
    <property type="molecule type" value="Genomic_DNA"/>
</dbReference>
<dbReference type="OrthoDB" id="6003509at2"/>
<name>A0A1N6G8H0_9SPHN</name>
<accession>A0A1N6G8H0</accession>
<keyword evidence="3" id="KW-1185">Reference proteome</keyword>
<keyword evidence="1" id="KW-0812">Transmembrane</keyword>
<keyword evidence="1" id="KW-1133">Transmembrane helix</keyword>
<feature type="transmembrane region" description="Helical" evidence="1">
    <location>
        <begin position="21"/>
        <end position="41"/>
    </location>
</feature>
<dbReference type="Proteomes" id="UP000185192">
    <property type="component" value="Unassembled WGS sequence"/>
</dbReference>
<protein>
    <recommendedName>
        <fullName evidence="4">Holin</fullName>
    </recommendedName>
</protein>
<evidence type="ECO:0000256" key="1">
    <source>
        <dbReference type="SAM" id="Phobius"/>
    </source>
</evidence>
<dbReference type="AlphaFoldDB" id="A0A1N6G8H0"/>
<gene>
    <name evidence="2" type="ORF">SAMN02745824_2721</name>
</gene>
<feature type="transmembrane region" description="Helical" evidence="1">
    <location>
        <begin position="73"/>
        <end position="90"/>
    </location>
</feature>
<evidence type="ECO:0008006" key="4">
    <source>
        <dbReference type="Google" id="ProtNLM"/>
    </source>
</evidence>
<evidence type="ECO:0000313" key="2">
    <source>
        <dbReference type="EMBL" id="SIO03807.1"/>
    </source>
</evidence>
<feature type="transmembrane region" description="Helical" evidence="1">
    <location>
        <begin position="47"/>
        <end position="66"/>
    </location>
</feature>
<sequence>MKKLLTSLNNYFKYTRKEYEASINALNIFFGAVIGISLGGIGDIPTLDYVLLLVVTATAVTSILFVTYSERQYWSILLVGLVLFAMWSMNNGDDRVMELPPKLLPTLAVWAAMAISTEFSSITGEKKSDES</sequence>
<organism evidence="2 3">
    <name type="scientific">Parasphingorhabdus marina DSM 22363</name>
    <dbReference type="NCBI Taxonomy" id="1123272"/>
    <lineage>
        <taxon>Bacteria</taxon>
        <taxon>Pseudomonadati</taxon>
        <taxon>Pseudomonadota</taxon>
        <taxon>Alphaproteobacteria</taxon>
        <taxon>Sphingomonadales</taxon>
        <taxon>Sphingomonadaceae</taxon>
        <taxon>Parasphingorhabdus</taxon>
    </lineage>
</organism>
<dbReference type="RefSeq" id="WP_074205704.1">
    <property type="nucleotide sequence ID" value="NZ_FSQW01000002.1"/>
</dbReference>
<dbReference type="STRING" id="1123272.SAMN02745824_2721"/>
<evidence type="ECO:0000313" key="3">
    <source>
        <dbReference type="Proteomes" id="UP000185192"/>
    </source>
</evidence>
<reference evidence="3" key="1">
    <citation type="submission" date="2016-11" db="EMBL/GenBank/DDBJ databases">
        <authorList>
            <person name="Varghese N."/>
            <person name="Submissions S."/>
        </authorList>
    </citation>
    <scope>NUCLEOTIDE SEQUENCE [LARGE SCALE GENOMIC DNA]</scope>
    <source>
        <strain evidence="3">DSM 22363</strain>
    </source>
</reference>
<proteinExistence type="predicted"/>